<reference evidence="1 2" key="1">
    <citation type="submission" date="2016-10" db="EMBL/GenBank/DDBJ databases">
        <authorList>
            <person name="de Groot N.N."/>
        </authorList>
    </citation>
    <scope>NUCLEOTIDE SEQUENCE [LARGE SCALE GENOMIC DNA]</scope>
    <source>
        <strain evidence="1 2">CGMCC 1.9157</strain>
    </source>
</reference>
<keyword evidence="2" id="KW-1185">Reference proteome</keyword>
<organism evidence="1 2">
    <name type="scientific">Cohaesibacter marisflavi</name>
    <dbReference type="NCBI Taxonomy" id="655353"/>
    <lineage>
        <taxon>Bacteria</taxon>
        <taxon>Pseudomonadati</taxon>
        <taxon>Pseudomonadota</taxon>
        <taxon>Alphaproteobacteria</taxon>
        <taxon>Hyphomicrobiales</taxon>
        <taxon>Cohaesibacteraceae</taxon>
    </lineage>
</organism>
<accession>A0A1I5ESD4</accession>
<name>A0A1I5ESD4_9HYPH</name>
<dbReference type="InterPro" id="IPR025833">
    <property type="entry name" value="GDYXXLXY"/>
</dbReference>
<dbReference type="Pfam" id="PF14345">
    <property type="entry name" value="GDYXXLXY"/>
    <property type="match status" value="1"/>
</dbReference>
<evidence type="ECO:0000313" key="2">
    <source>
        <dbReference type="Proteomes" id="UP000199236"/>
    </source>
</evidence>
<dbReference type="STRING" id="655353.SAMN04488056_103320"/>
<dbReference type="AlphaFoldDB" id="A0A1I5ESD4"/>
<dbReference type="RefSeq" id="WP_090071010.1">
    <property type="nucleotide sequence ID" value="NZ_FOVR01000003.1"/>
</dbReference>
<protein>
    <submittedName>
        <fullName evidence="1">Uncharacterized membrane-anchored protein</fullName>
    </submittedName>
</protein>
<proteinExistence type="predicted"/>
<dbReference type="Proteomes" id="UP000199236">
    <property type="component" value="Unassembled WGS sequence"/>
</dbReference>
<dbReference type="EMBL" id="FOVR01000003">
    <property type="protein sequence ID" value="SFO14310.1"/>
    <property type="molecule type" value="Genomic_DNA"/>
</dbReference>
<evidence type="ECO:0000313" key="1">
    <source>
        <dbReference type="EMBL" id="SFO14310.1"/>
    </source>
</evidence>
<gene>
    <name evidence="1" type="ORF">SAMN04488056_103320</name>
</gene>
<dbReference type="OrthoDB" id="4868247at2"/>
<sequence length="177" mass="19915">MRKHLILLALLLILAILNYSVFERESLRRDGELILLELAPVDPRSLMQGDYMDLRYTLAQKANAAWQEIRKTDEGQKAPGDGSGQMVLRLDGQAKASFARFYKKGQTLAENERLISFEFHASGGFNPIRLMPRSFFFQEGHGAAFSQARFGMMRIAENGEHSLIGLADEAGQQIKPE</sequence>